<organism evidence="2 3">
    <name type="scientific">Luteimonas fraxinea</name>
    <dbReference type="NCBI Taxonomy" id="2901869"/>
    <lineage>
        <taxon>Bacteria</taxon>
        <taxon>Pseudomonadati</taxon>
        <taxon>Pseudomonadota</taxon>
        <taxon>Gammaproteobacteria</taxon>
        <taxon>Lysobacterales</taxon>
        <taxon>Lysobacteraceae</taxon>
        <taxon>Luteimonas</taxon>
    </lineage>
</organism>
<gene>
    <name evidence="2" type="ORF">LTT95_09665</name>
</gene>
<dbReference type="Proteomes" id="UP001430360">
    <property type="component" value="Unassembled WGS sequence"/>
</dbReference>
<dbReference type="Pfam" id="PF12395">
    <property type="entry name" value="DUF3658"/>
    <property type="match status" value="1"/>
</dbReference>
<name>A0ABS8UEN0_9GAMM</name>
<sequence>MTDFMDTIALEAAIEHLDLEQEQRDAIAQLDDGDLEQIDQSILSALDSSWKKAGFIASGVMIAAPDEHEELPEVLYTIRIRALVQAGRIEGKGDPQVLKTFEIRLPQGGR</sequence>
<feature type="domain" description="DUF3658" evidence="1">
    <location>
        <begin position="34"/>
        <end position="100"/>
    </location>
</feature>
<dbReference type="RefSeq" id="WP_232136201.1">
    <property type="nucleotide sequence ID" value="NZ_CP089507.1"/>
</dbReference>
<evidence type="ECO:0000313" key="3">
    <source>
        <dbReference type="Proteomes" id="UP001430360"/>
    </source>
</evidence>
<accession>A0ABS8UEN0</accession>
<protein>
    <submittedName>
        <fullName evidence="2">DUF3658 domain-containing protein</fullName>
    </submittedName>
</protein>
<reference evidence="2" key="1">
    <citation type="submission" date="2021-12" db="EMBL/GenBank/DDBJ databases">
        <authorList>
            <person name="Ulrich A."/>
        </authorList>
    </citation>
    <scope>NUCLEOTIDE SEQUENCE</scope>
    <source>
        <strain evidence="2">A1P009</strain>
    </source>
</reference>
<evidence type="ECO:0000259" key="1">
    <source>
        <dbReference type="Pfam" id="PF12395"/>
    </source>
</evidence>
<reference evidence="2" key="2">
    <citation type="journal article" date="2022" name="Syst. Appl. Microbiol.">
        <title>Physiological and genomic characterisation of Luteimonas fraxinea sp. nov., a bacterial species associated with trees tolerant to ash dieback.</title>
        <authorList>
            <person name="Ulrich K."/>
            <person name="Becker R."/>
            <person name="Behrendt U."/>
            <person name="Kube M."/>
            <person name="Schneck V."/>
            <person name="Ulrich A."/>
        </authorList>
    </citation>
    <scope>NUCLEOTIDE SEQUENCE</scope>
    <source>
        <strain evidence="2">A1P009</strain>
    </source>
</reference>
<proteinExistence type="predicted"/>
<keyword evidence="3" id="KW-1185">Reference proteome</keyword>
<dbReference type="EMBL" id="JAJQKU010000003">
    <property type="protein sequence ID" value="MCD9097201.1"/>
    <property type="molecule type" value="Genomic_DNA"/>
</dbReference>
<evidence type="ECO:0000313" key="2">
    <source>
        <dbReference type="EMBL" id="MCD9097201.1"/>
    </source>
</evidence>
<dbReference type="InterPro" id="IPR022123">
    <property type="entry name" value="DUF3658"/>
</dbReference>
<comment type="caution">
    <text evidence="2">The sequence shown here is derived from an EMBL/GenBank/DDBJ whole genome shotgun (WGS) entry which is preliminary data.</text>
</comment>